<reference evidence="3" key="1">
    <citation type="journal article" date="2005" name="Nature">
        <title>The map-based sequence of the rice genome.</title>
        <authorList>
            <consortium name="International rice genome sequencing project (IRGSP)"/>
            <person name="Matsumoto T."/>
            <person name="Wu J."/>
            <person name="Kanamori H."/>
            <person name="Katayose Y."/>
            <person name="Fujisawa M."/>
            <person name="Namiki N."/>
            <person name="Mizuno H."/>
            <person name="Yamamoto K."/>
            <person name="Antonio B.A."/>
            <person name="Baba T."/>
            <person name="Sakata K."/>
            <person name="Nagamura Y."/>
            <person name="Aoki H."/>
            <person name="Arikawa K."/>
            <person name="Arita K."/>
            <person name="Bito T."/>
            <person name="Chiden Y."/>
            <person name="Fujitsuka N."/>
            <person name="Fukunaka R."/>
            <person name="Hamada M."/>
            <person name="Harada C."/>
            <person name="Hayashi A."/>
            <person name="Hijishita S."/>
            <person name="Honda M."/>
            <person name="Hosokawa S."/>
            <person name="Ichikawa Y."/>
            <person name="Idonuma A."/>
            <person name="Iijima M."/>
            <person name="Ikeda M."/>
            <person name="Ikeno M."/>
            <person name="Ito K."/>
            <person name="Ito S."/>
            <person name="Ito T."/>
            <person name="Ito Y."/>
            <person name="Ito Y."/>
            <person name="Iwabuchi A."/>
            <person name="Kamiya K."/>
            <person name="Karasawa W."/>
            <person name="Kurita K."/>
            <person name="Katagiri S."/>
            <person name="Kikuta A."/>
            <person name="Kobayashi H."/>
            <person name="Kobayashi N."/>
            <person name="Machita K."/>
            <person name="Maehara T."/>
            <person name="Masukawa M."/>
            <person name="Mizubayashi T."/>
            <person name="Mukai Y."/>
            <person name="Nagasaki H."/>
            <person name="Nagata Y."/>
            <person name="Naito S."/>
            <person name="Nakashima M."/>
            <person name="Nakama Y."/>
            <person name="Nakamichi Y."/>
            <person name="Nakamura M."/>
            <person name="Meguro A."/>
            <person name="Negishi M."/>
            <person name="Ohta I."/>
            <person name="Ohta T."/>
            <person name="Okamoto M."/>
            <person name="Ono N."/>
            <person name="Saji S."/>
            <person name="Sakaguchi M."/>
            <person name="Sakai K."/>
            <person name="Shibata M."/>
            <person name="Shimokawa T."/>
            <person name="Song J."/>
            <person name="Takazaki Y."/>
            <person name="Terasawa K."/>
            <person name="Tsugane M."/>
            <person name="Tsuji K."/>
            <person name="Ueda S."/>
            <person name="Waki K."/>
            <person name="Yamagata H."/>
            <person name="Yamamoto M."/>
            <person name="Yamamoto S."/>
            <person name="Yamane H."/>
            <person name="Yoshiki S."/>
            <person name="Yoshihara R."/>
            <person name="Yukawa K."/>
            <person name="Zhong H."/>
            <person name="Yano M."/>
            <person name="Yuan Q."/>
            <person name="Ouyang S."/>
            <person name="Liu J."/>
            <person name="Jones K.M."/>
            <person name="Gansberger K."/>
            <person name="Moffat K."/>
            <person name="Hill J."/>
            <person name="Bera J."/>
            <person name="Fadrosh D."/>
            <person name="Jin S."/>
            <person name="Johri S."/>
            <person name="Kim M."/>
            <person name="Overton L."/>
            <person name="Reardon M."/>
            <person name="Tsitrin T."/>
            <person name="Vuong H."/>
            <person name="Weaver B."/>
            <person name="Ciecko A."/>
            <person name="Tallon L."/>
            <person name="Jackson J."/>
            <person name="Pai G."/>
            <person name="Aken S.V."/>
            <person name="Utterback T."/>
            <person name="Reidmuller S."/>
            <person name="Feldblyum T."/>
            <person name="Hsiao J."/>
            <person name="Zismann V."/>
            <person name="Iobst S."/>
            <person name="de Vazeille A.R."/>
            <person name="Buell C.R."/>
            <person name="Ying K."/>
            <person name="Li Y."/>
            <person name="Lu T."/>
            <person name="Huang Y."/>
            <person name="Zhao Q."/>
            <person name="Feng Q."/>
            <person name="Zhang L."/>
            <person name="Zhu J."/>
            <person name="Weng Q."/>
            <person name="Mu J."/>
            <person name="Lu Y."/>
            <person name="Fan D."/>
            <person name="Liu Y."/>
            <person name="Guan J."/>
            <person name="Zhang Y."/>
            <person name="Yu S."/>
            <person name="Liu X."/>
            <person name="Zhang Y."/>
            <person name="Hong G."/>
            <person name="Han B."/>
            <person name="Choisne N."/>
            <person name="Demange N."/>
            <person name="Orjeda G."/>
            <person name="Samain S."/>
            <person name="Cattolico L."/>
            <person name="Pelletier E."/>
            <person name="Couloux A."/>
            <person name="Segurens B."/>
            <person name="Wincker P."/>
            <person name="D'Hont A."/>
            <person name="Scarpelli C."/>
            <person name="Weissenbach J."/>
            <person name="Salanoubat M."/>
            <person name="Quetier F."/>
            <person name="Yu Y."/>
            <person name="Kim H.R."/>
            <person name="Rambo T."/>
            <person name="Currie J."/>
            <person name="Collura K."/>
            <person name="Luo M."/>
            <person name="Yang T."/>
            <person name="Ammiraju J.S.S."/>
            <person name="Engler F."/>
            <person name="Soderlund C."/>
            <person name="Wing R.A."/>
            <person name="Palmer L.E."/>
            <person name="de la Bastide M."/>
            <person name="Spiegel L."/>
            <person name="Nascimento L."/>
            <person name="Zutavern T."/>
            <person name="O'Shaughnessy A."/>
            <person name="Dike S."/>
            <person name="Dedhia N."/>
            <person name="Preston R."/>
            <person name="Balija V."/>
            <person name="McCombie W.R."/>
            <person name="Chow T."/>
            <person name="Chen H."/>
            <person name="Chung M."/>
            <person name="Chen C."/>
            <person name="Shaw J."/>
            <person name="Wu H."/>
            <person name="Hsiao K."/>
            <person name="Chao Y."/>
            <person name="Chu M."/>
            <person name="Cheng C."/>
            <person name="Hour A."/>
            <person name="Lee P."/>
            <person name="Lin S."/>
            <person name="Lin Y."/>
            <person name="Liou J."/>
            <person name="Liu S."/>
            <person name="Hsing Y."/>
            <person name="Raghuvanshi S."/>
            <person name="Mohanty A."/>
            <person name="Bharti A.K."/>
            <person name="Gaur A."/>
            <person name="Gupta V."/>
            <person name="Kumar D."/>
            <person name="Ravi V."/>
            <person name="Vij S."/>
            <person name="Kapur A."/>
            <person name="Khurana P."/>
            <person name="Khurana P."/>
            <person name="Khurana J.P."/>
            <person name="Tyagi A.K."/>
            <person name="Gaikwad K."/>
            <person name="Singh A."/>
            <person name="Dalal V."/>
            <person name="Srivastava S."/>
            <person name="Dixit A."/>
            <person name="Pal A.K."/>
            <person name="Ghazi I.A."/>
            <person name="Yadav M."/>
            <person name="Pandit A."/>
            <person name="Bhargava A."/>
            <person name="Sureshbabu K."/>
            <person name="Batra K."/>
            <person name="Sharma T.R."/>
            <person name="Mohapatra T."/>
            <person name="Singh N.K."/>
            <person name="Messing J."/>
            <person name="Nelson A.B."/>
            <person name="Fuks G."/>
            <person name="Kavchok S."/>
            <person name="Keizer G."/>
            <person name="Linton E."/>
            <person name="Llaca V."/>
            <person name="Song R."/>
            <person name="Tanyolac B."/>
            <person name="Young S."/>
            <person name="Ho-Il K."/>
            <person name="Hahn J.H."/>
            <person name="Sangsakoo G."/>
            <person name="Vanavichit A."/>
            <person name="de Mattos Luiz.A.T."/>
            <person name="Zimmer P.D."/>
            <person name="Malone G."/>
            <person name="Dellagostin O."/>
            <person name="de Oliveira A.C."/>
            <person name="Bevan M."/>
            <person name="Bancroft I."/>
            <person name="Minx P."/>
            <person name="Cordum H."/>
            <person name="Wilson R."/>
            <person name="Cheng Z."/>
            <person name="Jin W."/>
            <person name="Jiang J."/>
            <person name="Leong S.A."/>
            <person name="Iwama H."/>
            <person name="Gojobori T."/>
            <person name="Itoh T."/>
            <person name="Niimura Y."/>
            <person name="Fujii Y."/>
            <person name="Habara T."/>
            <person name="Sakai H."/>
            <person name="Sato Y."/>
            <person name="Wilson G."/>
            <person name="Kumar K."/>
            <person name="McCouch S."/>
            <person name="Juretic N."/>
            <person name="Hoen D."/>
            <person name="Wright S."/>
            <person name="Bruskiewich R."/>
            <person name="Bureau T."/>
            <person name="Miyao A."/>
            <person name="Hirochika H."/>
            <person name="Nishikawa T."/>
            <person name="Kadowaki K."/>
            <person name="Sugiura M."/>
            <person name="Burr B."/>
            <person name="Sasaki T."/>
        </authorList>
    </citation>
    <scope>NUCLEOTIDE SEQUENCE [LARGE SCALE GENOMIC DNA]</scope>
    <source>
        <strain evidence="3">cv. Nipponbare</strain>
    </source>
</reference>
<name>Q8H5M2_ORYSJ</name>
<dbReference type="EMBL" id="AP003803">
    <property type="protein sequence ID" value="BAC22266.1"/>
    <property type="molecule type" value="Genomic_DNA"/>
</dbReference>
<proteinExistence type="predicted"/>
<evidence type="ECO:0000256" key="1">
    <source>
        <dbReference type="SAM" id="MobiDB-lite"/>
    </source>
</evidence>
<sequence length="117" mass="11935">MAARLRLGAAAVRRWCAAAASGRPGVRDVVASGGRIEVRVGIVGAAESCSAATTSAAASATRRPAAVWGEREIEVGERERGRRRRLSPQRCGGGGGSDDDAREATARYDGGVGAGMP</sequence>
<organism evidence="2 3">
    <name type="scientific">Oryza sativa subsp. japonica</name>
    <name type="common">Rice</name>
    <dbReference type="NCBI Taxonomy" id="39947"/>
    <lineage>
        <taxon>Eukaryota</taxon>
        <taxon>Viridiplantae</taxon>
        <taxon>Streptophyta</taxon>
        <taxon>Embryophyta</taxon>
        <taxon>Tracheophyta</taxon>
        <taxon>Spermatophyta</taxon>
        <taxon>Magnoliopsida</taxon>
        <taxon>Liliopsida</taxon>
        <taxon>Poales</taxon>
        <taxon>Poaceae</taxon>
        <taxon>BOP clade</taxon>
        <taxon>Oryzoideae</taxon>
        <taxon>Oryzeae</taxon>
        <taxon>Oryzinae</taxon>
        <taxon>Oryza</taxon>
        <taxon>Oryza sativa</taxon>
    </lineage>
</organism>
<dbReference type="Proteomes" id="UP000000763">
    <property type="component" value="Chromosome 7"/>
</dbReference>
<evidence type="ECO:0000313" key="2">
    <source>
        <dbReference type="EMBL" id="BAC22266.1"/>
    </source>
</evidence>
<gene>
    <name evidence="2" type="primary">OJ1060_D03.109</name>
</gene>
<reference evidence="3" key="2">
    <citation type="journal article" date="2008" name="Nucleic Acids Res.">
        <title>The rice annotation project database (RAP-DB): 2008 update.</title>
        <authorList>
            <consortium name="The rice annotation project (RAP)"/>
        </authorList>
    </citation>
    <scope>GENOME REANNOTATION</scope>
    <source>
        <strain evidence="3">cv. Nipponbare</strain>
    </source>
</reference>
<feature type="region of interest" description="Disordered" evidence="1">
    <location>
        <begin position="76"/>
        <end position="117"/>
    </location>
</feature>
<dbReference type="AlphaFoldDB" id="Q8H5M2"/>
<protein>
    <submittedName>
        <fullName evidence="2">Uncharacterized protein</fullName>
    </submittedName>
</protein>
<accession>Q8H5M2</accession>
<evidence type="ECO:0000313" key="3">
    <source>
        <dbReference type="Proteomes" id="UP000000763"/>
    </source>
</evidence>